<feature type="signal peptide" evidence="3">
    <location>
        <begin position="1"/>
        <end position="24"/>
    </location>
</feature>
<sequence length="268" mass="30878">MRKSNKIGWQLLIGLSTLATTSHAHSTQVIIYSDDAYPPYSYQIQGKATGIYPDILRQVFEKMPEFTVIIKPVPFKRGLRLLETGKGFALFPPYKYPNRRLYVNPYSTPILKEEVVVYCHNDVKLPNGLELTRWPQDFYGKTIGINAAFSIGGEAFWQADRDGKLRVEEAKDNQENILKMRAKRIDCYINDKLSIAWEIKRLKQSGRIGKSEYFQLAAIVSTEYGYLGYTAYAEDFPYKEKFVAQFDRILLDLQQAGVVEQVIRTYTD</sequence>
<dbReference type="AlphaFoldDB" id="A0A151JEG4"/>
<dbReference type="Pfam" id="PF00497">
    <property type="entry name" value="SBP_bac_3"/>
    <property type="match status" value="1"/>
</dbReference>
<evidence type="ECO:0000313" key="6">
    <source>
        <dbReference type="Proteomes" id="UP000075349"/>
    </source>
</evidence>
<protein>
    <submittedName>
        <fullName evidence="5">ABC transporter substrate-binding protein</fullName>
    </submittedName>
</protein>
<accession>A0A151JEG4</accession>
<evidence type="ECO:0000313" key="5">
    <source>
        <dbReference type="EMBL" id="KYN24145.1"/>
    </source>
</evidence>
<dbReference type="PANTHER" id="PTHR35936">
    <property type="entry name" value="MEMBRANE-BOUND LYTIC MUREIN TRANSGLYCOSYLASE F"/>
    <property type="match status" value="1"/>
</dbReference>
<organism evidence="5 6">
    <name type="scientific">Vibrio cidicii</name>
    <dbReference type="NCBI Taxonomy" id="1763883"/>
    <lineage>
        <taxon>Bacteria</taxon>
        <taxon>Pseudomonadati</taxon>
        <taxon>Pseudomonadota</taxon>
        <taxon>Gammaproteobacteria</taxon>
        <taxon>Vibrionales</taxon>
        <taxon>Vibrionaceae</taxon>
        <taxon>Vibrio</taxon>
    </lineage>
</organism>
<reference evidence="6" key="1">
    <citation type="submission" date="2015-12" db="EMBL/GenBank/DDBJ databases">
        <authorList>
            <person name="Tarr C.L."/>
            <person name="Gladney L.M."/>
        </authorList>
    </citation>
    <scope>NUCLEOTIDE SEQUENCE [LARGE SCALE GENOMIC DNA]</scope>
    <source>
        <strain evidence="6">2756-81</strain>
    </source>
</reference>
<proteinExistence type="inferred from homology"/>
<evidence type="ECO:0000256" key="3">
    <source>
        <dbReference type="SAM" id="SignalP"/>
    </source>
</evidence>
<dbReference type="InterPro" id="IPR001638">
    <property type="entry name" value="Solute-binding_3/MltF_N"/>
</dbReference>
<dbReference type="PANTHER" id="PTHR35936:SF25">
    <property type="entry name" value="ABC TRANSPORTER SUBSTRATE-BINDING PROTEIN"/>
    <property type="match status" value="1"/>
</dbReference>
<feature type="chain" id="PRO_5007582660" evidence="3">
    <location>
        <begin position="25"/>
        <end position="268"/>
    </location>
</feature>
<dbReference type="RefSeq" id="WP_065820279.1">
    <property type="nucleotide sequence ID" value="NZ_CP195599.1"/>
</dbReference>
<dbReference type="SUPFAM" id="SSF53850">
    <property type="entry name" value="Periplasmic binding protein-like II"/>
    <property type="match status" value="1"/>
</dbReference>
<evidence type="ECO:0000256" key="2">
    <source>
        <dbReference type="ARBA" id="ARBA00022729"/>
    </source>
</evidence>
<dbReference type="Gene3D" id="3.40.190.10">
    <property type="entry name" value="Periplasmic binding protein-like II"/>
    <property type="match status" value="2"/>
</dbReference>
<dbReference type="EMBL" id="LOMK01000002">
    <property type="protein sequence ID" value="KYN24145.1"/>
    <property type="molecule type" value="Genomic_DNA"/>
</dbReference>
<keyword evidence="2 3" id="KW-0732">Signal</keyword>
<comment type="similarity">
    <text evidence="1">Belongs to the bacterial solute-binding protein 3 family.</text>
</comment>
<name>A0A151JEG4_9VIBR</name>
<evidence type="ECO:0000259" key="4">
    <source>
        <dbReference type="Pfam" id="PF00497"/>
    </source>
</evidence>
<feature type="domain" description="Solute-binding protein family 3/N-terminal" evidence="4">
    <location>
        <begin position="30"/>
        <end position="266"/>
    </location>
</feature>
<evidence type="ECO:0000256" key="1">
    <source>
        <dbReference type="ARBA" id="ARBA00010333"/>
    </source>
</evidence>
<comment type="caution">
    <text evidence="5">The sequence shown here is derived from an EMBL/GenBank/DDBJ whole genome shotgun (WGS) entry which is preliminary data.</text>
</comment>
<dbReference type="Proteomes" id="UP000075349">
    <property type="component" value="Unassembled WGS sequence"/>
</dbReference>
<gene>
    <name evidence="5" type="ORF">AUQ44_20635</name>
</gene>